<feature type="transmembrane region" description="Helical" evidence="14">
    <location>
        <begin position="143"/>
        <end position="161"/>
    </location>
</feature>
<comment type="miscellaneous">
    <text evidence="14">Bacitracin is thought to be involved in the inhibition of peptidoglycan synthesis by sequestering undecaprenyl diphosphate, thereby reducing the pool of lipid carrier available.</text>
</comment>
<organism evidence="15 16">
    <name type="scientific">Aquimarina litoralis</name>
    <dbReference type="NCBI Taxonomy" id="584605"/>
    <lineage>
        <taxon>Bacteria</taxon>
        <taxon>Pseudomonadati</taxon>
        <taxon>Bacteroidota</taxon>
        <taxon>Flavobacteriia</taxon>
        <taxon>Flavobacteriales</taxon>
        <taxon>Flavobacteriaceae</taxon>
        <taxon>Aquimarina</taxon>
    </lineage>
</organism>
<feature type="transmembrane region" description="Helical" evidence="14">
    <location>
        <begin position="214"/>
        <end position="237"/>
    </location>
</feature>
<keyword evidence="10 14" id="KW-0046">Antibiotic resistance</keyword>
<feature type="transmembrane region" description="Helical" evidence="14">
    <location>
        <begin position="44"/>
        <end position="63"/>
    </location>
</feature>
<evidence type="ECO:0000256" key="9">
    <source>
        <dbReference type="ARBA" id="ARBA00023136"/>
    </source>
</evidence>
<comment type="subcellular location">
    <subcellularLocation>
        <location evidence="1 14">Cell membrane</location>
        <topology evidence="1 14">Multi-pass membrane protein</topology>
    </subcellularLocation>
</comment>
<protein>
    <recommendedName>
        <fullName evidence="4 14">Undecaprenyl-diphosphatase</fullName>
        <ecNumber evidence="3 14">3.6.1.27</ecNumber>
    </recommendedName>
    <alternativeName>
        <fullName evidence="12 14">Bacitracin resistance protein</fullName>
    </alternativeName>
    <alternativeName>
        <fullName evidence="11 14">Undecaprenyl pyrophosphate phosphatase</fullName>
    </alternativeName>
</protein>
<dbReference type="HAMAP" id="MF_01006">
    <property type="entry name" value="Undec_diphosphatase"/>
    <property type="match status" value="1"/>
</dbReference>
<keyword evidence="5 14" id="KW-1003">Cell membrane</keyword>
<evidence type="ECO:0000256" key="4">
    <source>
        <dbReference type="ARBA" id="ARBA00021581"/>
    </source>
</evidence>
<dbReference type="PANTHER" id="PTHR30622">
    <property type="entry name" value="UNDECAPRENYL-DIPHOSPHATASE"/>
    <property type="match status" value="1"/>
</dbReference>
<evidence type="ECO:0000313" key="15">
    <source>
        <dbReference type="EMBL" id="GAA0712830.1"/>
    </source>
</evidence>
<dbReference type="PANTHER" id="PTHR30622:SF2">
    <property type="entry name" value="UNDECAPRENYL-DIPHOSPHATASE"/>
    <property type="match status" value="1"/>
</dbReference>
<evidence type="ECO:0000256" key="5">
    <source>
        <dbReference type="ARBA" id="ARBA00022475"/>
    </source>
</evidence>
<evidence type="ECO:0000313" key="16">
    <source>
        <dbReference type="Proteomes" id="UP001501758"/>
    </source>
</evidence>
<feature type="transmembrane region" description="Helical" evidence="14">
    <location>
        <begin position="114"/>
        <end position="131"/>
    </location>
</feature>
<feature type="transmembrane region" description="Helical" evidence="14">
    <location>
        <begin position="84"/>
        <end position="102"/>
    </location>
</feature>
<comment type="similarity">
    <text evidence="2 14">Belongs to the UppP family.</text>
</comment>
<dbReference type="Pfam" id="PF02673">
    <property type="entry name" value="BacA"/>
    <property type="match status" value="1"/>
</dbReference>
<reference evidence="15 16" key="1">
    <citation type="journal article" date="2019" name="Int. J. Syst. Evol. Microbiol.">
        <title>The Global Catalogue of Microorganisms (GCM) 10K type strain sequencing project: providing services to taxonomists for standard genome sequencing and annotation.</title>
        <authorList>
            <consortium name="The Broad Institute Genomics Platform"/>
            <consortium name="The Broad Institute Genome Sequencing Center for Infectious Disease"/>
            <person name="Wu L."/>
            <person name="Ma J."/>
        </authorList>
    </citation>
    <scope>NUCLEOTIDE SEQUENCE [LARGE SCALE GENOMIC DNA]</scope>
    <source>
        <strain evidence="15 16">JCM 15974</strain>
    </source>
</reference>
<keyword evidence="7 14" id="KW-0378">Hydrolase</keyword>
<keyword evidence="14" id="KW-0573">Peptidoglycan synthesis</keyword>
<evidence type="ECO:0000256" key="6">
    <source>
        <dbReference type="ARBA" id="ARBA00022692"/>
    </source>
</evidence>
<evidence type="ECO:0000256" key="1">
    <source>
        <dbReference type="ARBA" id="ARBA00004651"/>
    </source>
</evidence>
<comment type="catalytic activity">
    <reaction evidence="13 14">
        <text>di-trans,octa-cis-undecaprenyl diphosphate + H2O = di-trans,octa-cis-undecaprenyl phosphate + phosphate + H(+)</text>
        <dbReference type="Rhea" id="RHEA:28094"/>
        <dbReference type="ChEBI" id="CHEBI:15377"/>
        <dbReference type="ChEBI" id="CHEBI:15378"/>
        <dbReference type="ChEBI" id="CHEBI:43474"/>
        <dbReference type="ChEBI" id="CHEBI:58405"/>
        <dbReference type="ChEBI" id="CHEBI:60392"/>
        <dbReference type="EC" id="3.6.1.27"/>
    </reaction>
</comment>
<evidence type="ECO:0000256" key="2">
    <source>
        <dbReference type="ARBA" id="ARBA00010621"/>
    </source>
</evidence>
<keyword evidence="8 14" id="KW-1133">Transmembrane helix</keyword>
<keyword evidence="9 14" id="KW-0472">Membrane</keyword>
<evidence type="ECO:0000256" key="3">
    <source>
        <dbReference type="ARBA" id="ARBA00012374"/>
    </source>
</evidence>
<evidence type="ECO:0000256" key="10">
    <source>
        <dbReference type="ARBA" id="ARBA00023251"/>
    </source>
</evidence>
<feature type="transmembrane region" description="Helical" evidence="14">
    <location>
        <begin position="181"/>
        <end position="202"/>
    </location>
</feature>
<accession>A0ABN1IGE6</accession>
<sequence>MEIIDAIILGVIQGLTEFLPVSSSGHLELGKAILGDKSLPEESLLFTVVLHFATALSTIVVFRKDILQILKGLFQFKKNEETMFSLRIVVSMIPAVLIGLFFEEQLEKLFGGNIMFVGFMLLITAILLWLADKAKDTNKIVSTPNAFIIGIAQAIAMLPGISRSGATISTSVLLGNDKTKAARFSFLMVIPLIFGKIAKDLLSGDLNISSESSFPLILGFLAAFISGLFACTWMISLVKKSKLSYFALYCIVVGIIAIIFGFIK</sequence>
<name>A0ABN1IGE6_9FLAO</name>
<gene>
    <name evidence="14" type="primary">uppP</name>
    <name evidence="15" type="ORF">GCM10009430_03730</name>
</gene>
<keyword evidence="14" id="KW-0961">Cell wall biogenesis/degradation</keyword>
<evidence type="ECO:0000256" key="11">
    <source>
        <dbReference type="ARBA" id="ARBA00032707"/>
    </source>
</evidence>
<comment type="caution">
    <text evidence="15">The sequence shown here is derived from an EMBL/GenBank/DDBJ whole genome shotgun (WGS) entry which is preliminary data.</text>
</comment>
<proteinExistence type="inferred from homology"/>
<evidence type="ECO:0000256" key="14">
    <source>
        <dbReference type="HAMAP-Rule" id="MF_01006"/>
    </source>
</evidence>
<evidence type="ECO:0000256" key="12">
    <source>
        <dbReference type="ARBA" id="ARBA00032932"/>
    </source>
</evidence>
<evidence type="ECO:0000256" key="13">
    <source>
        <dbReference type="ARBA" id="ARBA00047594"/>
    </source>
</evidence>
<dbReference type="EC" id="3.6.1.27" evidence="3 14"/>
<dbReference type="Proteomes" id="UP001501758">
    <property type="component" value="Unassembled WGS sequence"/>
</dbReference>
<feature type="transmembrane region" description="Helical" evidence="14">
    <location>
        <begin position="243"/>
        <end position="263"/>
    </location>
</feature>
<keyword evidence="16" id="KW-1185">Reference proteome</keyword>
<dbReference type="InterPro" id="IPR003824">
    <property type="entry name" value="UppP"/>
</dbReference>
<comment type="function">
    <text evidence="14">Catalyzes the dephosphorylation of undecaprenyl diphosphate (UPP). Confers resistance to bacitracin.</text>
</comment>
<evidence type="ECO:0000256" key="8">
    <source>
        <dbReference type="ARBA" id="ARBA00022989"/>
    </source>
</evidence>
<evidence type="ECO:0000256" key="7">
    <source>
        <dbReference type="ARBA" id="ARBA00022801"/>
    </source>
</evidence>
<keyword evidence="14" id="KW-0133">Cell shape</keyword>
<dbReference type="EMBL" id="BAAAGE010000001">
    <property type="protein sequence ID" value="GAA0712830.1"/>
    <property type="molecule type" value="Genomic_DNA"/>
</dbReference>
<dbReference type="RefSeq" id="WP_343909957.1">
    <property type="nucleotide sequence ID" value="NZ_BAAAGE010000001.1"/>
</dbReference>
<keyword evidence="6 14" id="KW-0812">Transmembrane</keyword>